<dbReference type="EMBL" id="CP061800">
    <property type="protein sequence ID" value="QTA91555.1"/>
    <property type="molecule type" value="Genomic_DNA"/>
</dbReference>
<feature type="region of interest" description="Disordered" evidence="1">
    <location>
        <begin position="39"/>
        <end position="66"/>
    </location>
</feature>
<organism evidence="2 3">
    <name type="scientific">Desulfonema magnum</name>
    <dbReference type="NCBI Taxonomy" id="45655"/>
    <lineage>
        <taxon>Bacteria</taxon>
        <taxon>Pseudomonadati</taxon>
        <taxon>Thermodesulfobacteriota</taxon>
        <taxon>Desulfobacteria</taxon>
        <taxon>Desulfobacterales</taxon>
        <taxon>Desulfococcaceae</taxon>
        <taxon>Desulfonema</taxon>
    </lineage>
</organism>
<evidence type="ECO:0000256" key="1">
    <source>
        <dbReference type="SAM" id="MobiDB-lite"/>
    </source>
</evidence>
<accession>A0A975BUT8</accession>
<gene>
    <name evidence="2" type="ORF">dnm_076250</name>
</gene>
<dbReference type="KEGG" id="dmm:dnm_076250"/>
<sequence length="66" mass="7177">MSRLKMSLFAIIFYPILSAAVPAPFDRLREREQQRALSLSKGGLVEGGSLSKGGNSTVGKRANKNR</sequence>
<name>A0A975BUT8_9BACT</name>
<proteinExistence type="predicted"/>
<evidence type="ECO:0000313" key="2">
    <source>
        <dbReference type="EMBL" id="QTA91555.1"/>
    </source>
</evidence>
<dbReference type="Proteomes" id="UP000663722">
    <property type="component" value="Chromosome"/>
</dbReference>
<protein>
    <submittedName>
        <fullName evidence="2">Uncharacterized protein</fullName>
    </submittedName>
</protein>
<evidence type="ECO:0000313" key="3">
    <source>
        <dbReference type="Proteomes" id="UP000663722"/>
    </source>
</evidence>
<reference evidence="2" key="1">
    <citation type="journal article" date="2021" name="Microb. Physiol.">
        <title>Proteogenomic Insights into the Physiology of Marine, Sulfate-Reducing, Filamentous Desulfonema limicola and Desulfonema magnum.</title>
        <authorList>
            <person name="Schnaars V."/>
            <person name="Wohlbrand L."/>
            <person name="Scheve S."/>
            <person name="Hinrichs C."/>
            <person name="Reinhardt R."/>
            <person name="Rabus R."/>
        </authorList>
    </citation>
    <scope>NUCLEOTIDE SEQUENCE</scope>
    <source>
        <strain evidence="2">4be13</strain>
    </source>
</reference>
<dbReference type="AlphaFoldDB" id="A0A975BUT8"/>
<keyword evidence="3" id="KW-1185">Reference proteome</keyword>